<gene>
    <name evidence="2" type="ORF">SAMN02910314_01301</name>
    <name evidence="3" type="ORF">SAMN02910314_01925</name>
</gene>
<keyword evidence="4" id="KW-1185">Reference proteome</keyword>
<dbReference type="InterPro" id="IPR027417">
    <property type="entry name" value="P-loop_NTPase"/>
</dbReference>
<organism evidence="2 4">
    <name type="scientific">Denitrobacterium detoxificans</name>
    <dbReference type="NCBI Taxonomy" id="79604"/>
    <lineage>
        <taxon>Bacteria</taxon>
        <taxon>Bacillati</taxon>
        <taxon>Actinomycetota</taxon>
        <taxon>Coriobacteriia</taxon>
        <taxon>Eggerthellales</taxon>
        <taxon>Eggerthellaceae</taxon>
        <taxon>Denitrobacterium</taxon>
    </lineage>
</organism>
<evidence type="ECO:0000259" key="1">
    <source>
        <dbReference type="Pfam" id="PF01695"/>
    </source>
</evidence>
<evidence type="ECO:0000313" key="4">
    <source>
        <dbReference type="Proteomes" id="UP000182975"/>
    </source>
</evidence>
<reference evidence="2" key="1">
    <citation type="submission" date="2016-10" db="EMBL/GenBank/DDBJ databases">
        <authorList>
            <person name="de Groot N.N."/>
        </authorList>
    </citation>
    <scope>NUCLEOTIDE SEQUENCE [LARGE SCALE GENOMIC DNA]</scope>
    <source>
        <strain evidence="2">DSM 21843</strain>
    </source>
</reference>
<sequence>MASPMDAIVANAPKLCPHCGKALRRTTVVVRGRTYHPPCYGSCGCAASQRDMNPPKVGRTLEERCRRAGIPSRFLGSGLDVSAHLDCARRGEWLYVHGGSGEGKTAIAGALAEALVAAGDKVAFVGSVEAASCAIHDPERYEELRGCDYLVLDDLGKESDRDWAVRWMYELVNERYANRRWTCVTSNYDLAELAERMARAAEPKTAEAIASRLQECRSVQTDGWDWRAAR</sequence>
<evidence type="ECO:0000313" key="2">
    <source>
        <dbReference type="EMBL" id="SEO81615.1"/>
    </source>
</evidence>
<dbReference type="Pfam" id="PF01695">
    <property type="entry name" value="IstB_IS21"/>
    <property type="match status" value="1"/>
</dbReference>
<dbReference type="GO" id="GO:0006260">
    <property type="term" value="P:DNA replication"/>
    <property type="evidence" value="ECO:0007669"/>
    <property type="project" value="TreeGrafter"/>
</dbReference>
<dbReference type="GO" id="GO:0005524">
    <property type="term" value="F:ATP binding"/>
    <property type="evidence" value="ECO:0007669"/>
    <property type="project" value="InterPro"/>
</dbReference>
<dbReference type="CDD" id="cd01983">
    <property type="entry name" value="SIMIBI"/>
    <property type="match status" value="1"/>
</dbReference>
<name>A0A1H8SSS2_9ACTN</name>
<evidence type="ECO:0000313" key="3">
    <source>
        <dbReference type="EMBL" id="SEP01612.1"/>
    </source>
</evidence>
<dbReference type="EMBL" id="FOEC01000007">
    <property type="protein sequence ID" value="SEO81615.1"/>
    <property type="molecule type" value="Genomic_DNA"/>
</dbReference>
<dbReference type="SUPFAM" id="SSF52540">
    <property type="entry name" value="P-loop containing nucleoside triphosphate hydrolases"/>
    <property type="match status" value="1"/>
</dbReference>
<reference evidence="4" key="2">
    <citation type="submission" date="2016-10" db="EMBL/GenBank/DDBJ databases">
        <authorList>
            <person name="Varghese N."/>
        </authorList>
    </citation>
    <scope>NUCLEOTIDE SEQUENCE [LARGE SCALE GENOMIC DNA]</scope>
    <source>
        <strain evidence="4">DSM 21843</strain>
    </source>
</reference>
<accession>A0A1H8SSS2</accession>
<dbReference type="Proteomes" id="UP000182975">
    <property type="component" value="Unassembled WGS sequence"/>
</dbReference>
<dbReference type="Gene3D" id="3.40.50.300">
    <property type="entry name" value="P-loop containing nucleotide triphosphate hydrolases"/>
    <property type="match status" value="1"/>
</dbReference>
<dbReference type="OrthoDB" id="9770694at2"/>
<proteinExistence type="predicted"/>
<dbReference type="PANTHER" id="PTHR30050">
    <property type="entry name" value="CHROMOSOMAL REPLICATION INITIATOR PROTEIN DNAA"/>
    <property type="match status" value="1"/>
</dbReference>
<feature type="domain" description="IstB-like ATP-binding" evidence="1">
    <location>
        <begin position="84"/>
        <end position="227"/>
    </location>
</feature>
<dbReference type="AlphaFoldDB" id="A0A1H8SSS2"/>
<dbReference type="InterPro" id="IPR002611">
    <property type="entry name" value="IstB_ATP-bd"/>
</dbReference>
<dbReference type="PANTHER" id="PTHR30050:SF4">
    <property type="entry name" value="ATP-BINDING PROTEIN RV3427C IN INSERTION SEQUENCE-RELATED"/>
    <property type="match status" value="1"/>
</dbReference>
<protein>
    <submittedName>
        <fullName evidence="2">IstB-like ATP binding protein</fullName>
    </submittedName>
</protein>
<dbReference type="EMBL" id="FOEC01000019">
    <property type="protein sequence ID" value="SEP01612.1"/>
    <property type="molecule type" value="Genomic_DNA"/>
</dbReference>